<reference evidence="3 4" key="1">
    <citation type="journal article" date="2016" name="Genome Biol. Evol.">
        <title>Comparative Genomic Analyses of the Moraxella catarrhalis Serosensitive and Seroresistant Lineages Demonstrate Their Independent Evolution.</title>
        <authorList>
            <person name="Earl J.P."/>
            <person name="de Vries S.P."/>
            <person name="Ahmed A."/>
            <person name="Powell E."/>
            <person name="Schultz M.P."/>
            <person name="Hermans P.W."/>
            <person name="Hill D.J."/>
            <person name="Zhou Z."/>
            <person name="Constantinidou C.I."/>
            <person name="Hu F.Z."/>
            <person name="Bootsma H.J."/>
            <person name="Ehrlich G.D."/>
        </authorList>
    </citation>
    <scope>NUCLEOTIDE SEQUENCE [LARGE SCALE GENOMIC DNA]</scope>
    <source>
        <strain evidence="3 4">Z7542</strain>
    </source>
</reference>
<comment type="caution">
    <text evidence="3">The sequence shown here is derived from an EMBL/GenBank/DDBJ whole genome shotgun (WGS) entry which is preliminary data.</text>
</comment>
<dbReference type="RefSeq" id="WP_064654146.1">
    <property type="nucleotide sequence ID" value="NZ_LXHC01000028.1"/>
</dbReference>
<evidence type="ECO:0000313" key="1">
    <source>
        <dbReference type="EMBL" id="OAU94826.1"/>
    </source>
</evidence>
<evidence type="ECO:0000313" key="2">
    <source>
        <dbReference type="EMBL" id="OAU96715.1"/>
    </source>
</evidence>
<dbReference type="AlphaFoldDB" id="A0A198UMD5"/>
<keyword evidence="4" id="KW-1185">Reference proteome</keyword>
<dbReference type="EMBL" id="LXHC01000028">
    <property type="protein sequence ID" value="OAU94826.1"/>
    <property type="molecule type" value="Genomic_DNA"/>
</dbReference>
<evidence type="ECO:0008006" key="5">
    <source>
        <dbReference type="Google" id="ProtNLM"/>
    </source>
</evidence>
<evidence type="ECO:0000313" key="3">
    <source>
        <dbReference type="EMBL" id="OAU97505.1"/>
    </source>
</evidence>
<dbReference type="PATRIC" id="fig|480.238.peg.1398"/>
<evidence type="ECO:0000313" key="4">
    <source>
        <dbReference type="Proteomes" id="UP000078228"/>
    </source>
</evidence>
<dbReference type="Proteomes" id="UP000078228">
    <property type="component" value="Unassembled WGS sequence"/>
</dbReference>
<proteinExistence type="predicted"/>
<gene>
    <name evidence="3" type="ORF">AO384_0541</name>
    <name evidence="2" type="ORF">AO384_0876</name>
    <name evidence="1" type="ORF">AO384_2183</name>
</gene>
<dbReference type="EMBL" id="LXHC01000016">
    <property type="protein sequence ID" value="OAU96715.1"/>
    <property type="molecule type" value="Genomic_DNA"/>
</dbReference>
<organism evidence="3 4">
    <name type="scientific">Moraxella catarrhalis</name>
    <name type="common">Branhamella catarrhalis</name>
    <dbReference type="NCBI Taxonomy" id="480"/>
    <lineage>
        <taxon>Bacteria</taxon>
        <taxon>Pseudomonadati</taxon>
        <taxon>Pseudomonadota</taxon>
        <taxon>Gammaproteobacteria</taxon>
        <taxon>Moraxellales</taxon>
        <taxon>Moraxellaceae</taxon>
        <taxon>Moraxella</taxon>
    </lineage>
</organism>
<name>A0A198UMD5_MORCA</name>
<dbReference type="EMBL" id="LXHC01000006">
    <property type="protein sequence ID" value="OAU97505.1"/>
    <property type="molecule type" value="Genomic_DNA"/>
</dbReference>
<accession>A0A198UMD5</accession>
<sequence>MLISEPKHPTCTRLAQSIDIGHDSINNFLGRENYEPRDLYDQAIAYINPISGIISIDDTVLDKPYSNKTDLIGYYDSGKHHKAVKGINLITLYYTDRQGNSQLINHRLYDHKDKISHVIVSTAVKKTLNTSKKLS</sequence>
<protein>
    <recommendedName>
        <fullName evidence="5">Transposase IS701-like DDE domain-containing protein</fullName>
    </recommendedName>
</protein>